<dbReference type="EMBL" id="ML119646">
    <property type="protein sequence ID" value="RPA87608.1"/>
    <property type="molecule type" value="Genomic_DNA"/>
</dbReference>
<name>A0A3N4IS91_ASCIM</name>
<feature type="region of interest" description="Disordered" evidence="1">
    <location>
        <begin position="21"/>
        <end position="45"/>
    </location>
</feature>
<dbReference type="Proteomes" id="UP000275078">
    <property type="component" value="Unassembled WGS sequence"/>
</dbReference>
<evidence type="ECO:0000256" key="1">
    <source>
        <dbReference type="SAM" id="MobiDB-lite"/>
    </source>
</evidence>
<sequence>MALRYLRNLVLPAPERASITHAEPTPFSKSAYPHASLPNGPGTPRPSFEATHCGYACVWHTQSEVQREVQQPNVVGAEEEAKAPRMLSPLPISNEYSTLQQRHPRDETPMSPAYEPEYLGVAPAQAYQNLLHYSPASSSKTIQDDYPPVSPYYGFTDEDEPAQPMASAETEQAVRPDLLLLNGCGALNRLQEHLGGSVHGEDLQSVNRFVNHLMAQNQEISAANRERERRKRHRETRRGDVIDGVRKMILSKIRKIPANTCPSSRYGQGRLPLYVEGKTEEEKMVKEVLFRRRELRRRSKNGKSLKIRLSARAFEKMVGPFELQSRLYGSVRMRLFTHGTDQGKVVIKGRYGASERV</sequence>
<keyword evidence="3" id="KW-1185">Reference proteome</keyword>
<proteinExistence type="predicted"/>
<evidence type="ECO:0000313" key="2">
    <source>
        <dbReference type="EMBL" id="RPA87608.1"/>
    </source>
</evidence>
<dbReference type="AlphaFoldDB" id="A0A3N4IS91"/>
<organism evidence="2 3">
    <name type="scientific">Ascobolus immersus RN42</name>
    <dbReference type="NCBI Taxonomy" id="1160509"/>
    <lineage>
        <taxon>Eukaryota</taxon>
        <taxon>Fungi</taxon>
        <taxon>Dikarya</taxon>
        <taxon>Ascomycota</taxon>
        <taxon>Pezizomycotina</taxon>
        <taxon>Pezizomycetes</taxon>
        <taxon>Pezizales</taxon>
        <taxon>Ascobolaceae</taxon>
        <taxon>Ascobolus</taxon>
    </lineage>
</organism>
<reference evidence="2 3" key="1">
    <citation type="journal article" date="2018" name="Nat. Ecol. Evol.">
        <title>Pezizomycetes genomes reveal the molecular basis of ectomycorrhizal truffle lifestyle.</title>
        <authorList>
            <person name="Murat C."/>
            <person name="Payen T."/>
            <person name="Noel B."/>
            <person name="Kuo A."/>
            <person name="Morin E."/>
            <person name="Chen J."/>
            <person name="Kohler A."/>
            <person name="Krizsan K."/>
            <person name="Balestrini R."/>
            <person name="Da Silva C."/>
            <person name="Montanini B."/>
            <person name="Hainaut M."/>
            <person name="Levati E."/>
            <person name="Barry K.W."/>
            <person name="Belfiori B."/>
            <person name="Cichocki N."/>
            <person name="Clum A."/>
            <person name="Dockter R.B."/>
            <person name="Fauchery L."/>
            <person name="Guy J."/>
            <person name="Iotti M."/>
            <person name="Le Tacon F."/>
            <person name="Lindquist E.A."/>
            <person name="Lipzen A."/>
            <person name="Malagnac F."/>
            <person name="Mello A."/>
            <person name="Molinier V."/>
            <person name="Miyauchi S."/>
            <person name="Poulain J."/>
            <person name="Riccioni C."/>
            <person name="Rubini A."/>
            <person name="Sitrit Y."/>
            <person name="Splivallo R."/>
            <person name="Traeger S."/>
            <person name="Wang M."/>
            <person name="Zifcakova L."/>
            <person name="Wipf D."/>
            <person name="Zambonelli A."/>
            <person name="Paolocci F."/>
            <person name="Nowrousian M."/>
            <person name="Ottonello S."/>
            <person name="Baldrian P."/>
            <person name="Spatafora J.W."/>
            <person name="Henrissat B."/>
            <person name="Nagy L.G."/>
            <person name="Aury J.M."/>
            <person name="Wincker P."/>
            <person name="Grigoriev I.V."/>
            <person name="Bonfante P."/>
            <person name="Martin F.M."/>
        </authorList>
    </citation>
    <scope>NUCLEOTIDE SEQUENCE [LARGE SCALE GENOMIC DNA]</scope>
    <source>
        <strain evidence="2 3">RN42</strain>
    </source>
</reference>
<protein>
    <submittedName>
        <fullName evidence="2">Uncharacterized protein</fullName>
    </submittedName>
</protein>
<accession>A0A3N4IS91</accession>
<evidence type="ECO:0000313" key="3">
    <source>
        <dbReference type="Proteomes" id="UP000275078"/>
    </source>
</evidence>
<gene>
    <name evidence="2" type="ORF">BJ508DRAFT_300857</name>
</gene>